<name>A0ABT7UDB7_9FIRM</name>
<dbReference type="EMBL" id="JAUDCG010000035">
    <property type="protein sequence ID" value="MDM8157619.1"/>
    <property type="molecule type" value="Genomic_DNA"/>
</dbReference>
<dbReference type="InterPro" id="IPR000182">
    <property type="entry name" value="GNAT_dom"/>
</dbReference>
<dbReference type="SUPFAM" id="SSF55729">
    <property type="entry name" value="Acyl-CoA N-acyltransferases (Nat)"/>
    <property type="match status" value="1"/>
</dbReference>
<evidence type="ECO:0000313" key="3">
    <source>
        <dbReference type="Proteomes" id="UP001529340"/>
    </source>
</evidence>
<dbReference type="InterPro" id="IPR016181">
    <property type="entry name" value="Acyl_CoA_acyltransferase"/>
</dbReference>
<dbReference type="Gene3D" id="3.40.630.30">
    <property type="match status" value="1"/>
</dbReference>
<reference evidence="2 3" key="2">
    <citation type="submission" date="2023-06" db="EMBL/GenBank/DDBJ databases">
        <title>Identification and characterization of horizontal gene transfer across gut microbiota members of farm animals based on homology search.</title>
        <authorList>
            <person name="Schwarzerova J."/>
            <person name="Nykrynova M."/>
            <person name="Jureckova K."/>
            <person name="Cejkova D."/>
            <person name="Rychlik I."/>
        </authorList>
    </citation>
    <scope>NUCLEOTIDE SEQUENCE [LARGE SCALE GENOMIC DNA]</scope>
    <source>
        <strain evidence="2 3">ET39</strain>
    </source>
</reference>
<accession>A0ABT7UDB7</accession>
<sequence length="187" mass="22137">MELESERLCYRSPTMTDTEDLREIGRQKAVIRWLHLPLPVDRADVQERILAYQPDHVHPLPLFFVIVEKRSQRVIGWIDLHHQSSFHTMELGYALHPHWQHRGHMREALEWMLTYGFVTLDLHRINAWCAAENTASIALLERLHFRAQGCLPKRQRLGDGCFHAMALYSLMREEWRKPYDKTACSQI</sequence>
<proteinExistence type="predicted"/>
<dbReference type="PANTHER" id="PTHR43792:SF1">
    <property type="entry name" value="N-ACETYLTRANSFERASE DOMAIN-CONTAINING PROTEIN"/>
    <property type="match status" value="1"/>
</dbReference>
<reference evidence="2 3" key="3">
    <citation type="submission" date="2023-06" db="EMBL/GenBank/DDBJ databases">
        <authorList>
            <person name="Zeman M."/>
            <person name="Kubasova T."/>
            <person name="Jahodarova E."/>
            <person name="Nykrynova M."/>
            <person name="Rychlik I."/>
        </authorList>
    </citation>
    <scope>NUCLEOTIDE SEQUENCE [LARGE SCALE GENOMIC DNA]</scope>
    <source>
        <strain evidence="2 3">ET39</strain>
    </source>
</reference>
<dbReference type="PANTHER" id="PTHR43792">
    <property type="entry name" value="GNAT FAMILY, PUTATIVE (AFU_ORTHOLOGUE AFUA_3G00765)-RELATED-RELATED"/>
    <property type="match status" value="1"/>
</dbReference>
<organism evidence="2 3">
    <name type="scientific">Amedibacillus dolichus</name>
    <dbReference type="NCBI Taxonomy" id="31971"/>
    <lineage>
        <taxon>Bacteria</taxon>
        <taxon>Bacillati</taxon>
        <taxon>Bacillota</taxon>
        <taxon>Erysipelotrichia</taxon>
        <taxon>Erysipelotrichales</taxon>
        <taxon>Erysipelotrichaceae</taxon>
        <taxon>Amedibacillus</taxon>
    </lineage>
</organism>
<feature type="domain" description="N-acetyltransferase" evidence="1">
    <location>
        <begin position="8"/>
        <end position="173"/>
    </location>
</feature>
<reference evidence="3" key="1">
    <citation type="submission" date="2023-06" db="EMBL/GenBank/DDBJ databases">
        <title>Identification and characterization of horizontal gene transfer across gut microbiota members of farm animals based on homology search.</title>
        <authorList>
            <person name="Zeman M."/>
            <person name="Kubasova T."/>
            <person name="Jahodarova E."/>
            <person name="Nykrynova M."/>
            <person name="Rychlik I."/>
        </authorList>
    </citation>
    <scope>NUCLEOTIDE SEQUENCE [LARGE SCALE GENOMIC DNA]</scope>
    <source>
        <strain evidence="3">ET39</strain>
    </source>
</reference>
<evidence type="ECO:0000313" key="2">
    <source>
        <dbReference type="EMBL" id="MDM8157619.1"/>
    </source>
</evidence>
<dbReference type="RefSeq" id="WP_289608064.1">
    <property type="nucleotide sequence ID" value="NZ_JAUDCG010000035.1"/>
</dbReference>
<gene>
    <name evidence="2" type="ORF">QUV96_08215</name>
</gene>
<dbReference type="PROSITE" id="PS51186">
    <property type="entry name" value="GNAT"/>
    <property type="match status" value="1"/>
</dbReference>
<dbReference type="Pfam" id="PF13302">
    <property type="entry name" value="Acetyltransf_3"/>
    <property type="match status" value="1"/>
</dbReference>
<dbReference type="InterPro" id="IPR051531">
    <property type="entry name" value="N-acetyltransferase"/>
</dbReference>
<keyword evidence="3" id="KW-1185">Reference proteome</keyword>
<dbReference type="Proteomes" id="UP001529340">
    <property type="component" value="Unassembled WGS sequence"/>
</dbReference>
<protein>
    <submittedName>
        <fullName evidence="2">GNAT family N-acetyltransferase</fullName>
    </submittedName>
</protein>
<comment type="caution">
    <text evidence="2">The sequence shown here is derived from an EMBL/GenBank/DDBJ whole genome shotgun (WGS) entry which is preliminary data.</text>
</comment>
<evidence type="ECO:0000259" key="1">
    <source>
        <dbReference type="PROSITE" id="PS51186"/>
    </source>
</evidence>